<keyword evidence="4" id="KW-1185">Reference proteome</keyword>
<feature type="compositionally biased region" description="Basic and acidic residues" evidence="1">
    <location>
        <begin position="11"/>
        <end position="23"/>
    </location>
</feature>
<dbReference type="SMART" id="SM00355">
    <property type="entry name" value="ZnF_C2H2"/>
    <property type="match status" value="3"/>
</dbReference>
<dbReference type="Proteomes" id="UP001328107">
    <property type="component" value="Unassembled WGS sequence"/>
</dbReference>
<feature type="domain" description="C2H2-type" evidence="2">
    <location>
        <begin position="56"/>
        <end position="79"/>
    </location>
</feature>
<feature type="compositionally biased region" description="Polar residues" evidence="1">
    <location>
        <begin position="1"/>
        <end position="10"/>
    </location>
</feature>
<reference evidence="4" key="1">
    <citation type="submission" date="2022-10" db="EMBL/GenBank/DDBJ databases">
        <title>Genome assembly of Pristionchus species.</title>
        <authorList>
            <person name="Yoshida K."/>
            <person name="Sommer R.J."/>
        </authorList>
    </citation>
    <scope>NUCLEOTIDE SEQUENCE [LARGE SCALE GENOMIC DNA]</scope>
    <source>
        <strain evidence="4">RS5460</strain>
    </source>
</reference>
<name>A0AAN5DAS3_9BILA</name>
<protein>
    <recommendedName>
        <fullName evidence="2">C2H2-type domain-containing protein</fullName>
    </recommendedName>
</protein>
<evidence type="ECO:0000256" key="1">
    <source>
        <dbReference type="SAM" id="MobiDB-lite"/>
    </source>
</evidence>
<evidence type="ECO:0000313" key="3">
    <source>
        <dbReference type="EMBL" id="GMR58735.1"/>
    </source>
</evidence>
<feature type="non-terminal residue" evidence="3">
    <location>
        <position position="1"/>
    </location>
</feature>
<evidence type="ECO:0000313" key="4">
    <source>
        <dbReference type="Proteomes" id="UP001328107"/>
    </source>
</evidence>
<comment type="caution">
    <text evidence="3">The sequence shown here is derived from an EMBL/GenBank/DDBJ whole genome shotgun (WGS) entry which is preliminary data.</text>
</comment>
<organism evidence="3 4">
    <name type="scientific">Pristionchus mayeri</name>
    <dbReference type="NCBI Taxonomy" id="1317129"/>
    <lineage>
        <taxon>Eukaryota</taxon>
        <taxon>Metazoa</taxon>
        <taxon>Ecdysozoa</taxon>
        <taxon>Nematoda</taxon>
        <taxon>Chromadorea</taxon>
        <taxon>Rhabditida</taxon>
        <taxon>Rhabditina</taxon>
        <taxon>Diplogasteromorpha</taxon>
        <taxon>Diplogasteroidea</taxon>
        <taxon>Neodiplogasteridae</taxon>
        <taxon>Pristionchus</taxon>
    </lineage>
</organism>
<accession>A0AAN5DAS3</accession>
<dbReference type="EMBL" id="BTRK01000006">
    <property type="protein sequence ID" value="GMR58735.1"/>
    <property type="molecule type" value="Genomic_DNA"/>
</dbReference>
<feature type="domain" description="C2H2-type" evidence="2">
    <location>
        <begin position="201"/>
        <end position="223"/>
    </location>
</feature>
<sequence length="367" mass="41990">LHSEAVQSTVDDYKSEPPSEHDQNGTSNNESSHSKLVKKKPRIRINKVAQRSDTDIKCPECEFSTNVVVTWVRHLSRIHRTKPYDASFFVANVGMKDYRRNTFTDANLLISLSFVRELDQFELLMITPKCIICEVYPKSLRGYAHHLVEHHQTTMRKNGIYLICACGDELRGGQSKPDHYKKCRGREYSIRYLDDELKTTPKCFLCKVYPTTIVGYAHHIITHHKSTLHKNGIYLLCLCGSEVRKDRANDPHHSAKCNGQDFTIRNLDGSLFESRNEEDNGRDIEMRNADEMMREHGEDTEEGRKGKNDIGLSANETLGDENCDVEIAYRAIGVSGKRMEFVHYSGQHVKGFEKSPLSKLLFPDGRP</sequence>
<proteinExistence type="predicted"/>
<dbReference type="InterPro" id="IPR013087">
    <property type="entry name" value="Znf_C2H2_type"/>
</dbReference>
<dbReference type="AlphaFoldDB" id="A0AAN5DAS3"/>
<evidence type="ECO:0000259" key="2">
    <source>
        <dbReference type="SMART" id="SM00355"/>
    </source>
</evidence>
<feature type="region of interest" description="Disordered" evidence="1">
    <location>
        <begin position="1"/>
        <end position="39"/>
    </location>
</feature>
<gene>
    <name evidence="3" type="ORF">PMAYCL1PPCAC_28930</name>
</gene>
<feature type="domain" description="C2H2-type" evidence="2">
    <location>
        <begin position="128"/>
        <end position="150"/>
    </location>
</feature>